<comment type="caution">
    <text evidence="1">The sequence shown here is derived from an EMBL/GenBank/DDBJ whole genome shotgun (WGS) entry which is preliminary data.</text>
</comment>
<dbReference type="AlphaFoldDB" id="A0A0G0ZZK8"/>
<dbReference type="EMBL" id="LCDO01000039">
    <property type="protein sequence ID" value="KKS54180.1"/>
    <property type="molecule type" value="Genomic_DNA"/>
</dbReference>
<evidence type="ECO:0000313" key="2">
    <source>
        <dbReference type="Proteomes" id="UP000034837"/>
    </source>
</evidence>
<protein>
    <submittedName>
        <fullName evidence="1">Uncharacterized protein</fullName>
    </submittedName>
</protein>
<organism evidence="1 2">
    <name type="scientific">Candidatus Magasanikbacteria bacterium GW2011_GWA2_42_32</name>
    <dbReference type="NCBI Taxonomy" id="1619039"/>
    <lineage>
        <taxon>Bacteria</taxon>
        <taxon>Candidatus Magasanikiibacteriota</taxon>
    </lineage>
</organism>
<reference evidence="1 2" key="1">
    <citation type="journal article" date="2015" name="Nature">
        <title>rRNA introns, odd ribosomes, and small enigmatic genomes across a large radiation of phyla.</title>
        <authorList>
            <person name="Brown C.T."/>
            <person name="Hug L.A."/>
            <person name="Thomas B.C."/>
            <person name="Sharon I."/>
            <person name="Castelle C.J."/>
            <person name="Singh A."/>
            <person name="Wilkins M.J."/>
            <person name="Williams K.H."/>
            <person name="Banfield J.F."/>
        </authorList>
    </citation>
    <scope>NUCLEOTIDE SEQUENCE [LARGE SCALE GENOMIC DNA]</scope>
</reference>
<dbReference type="Proteomes" id="UP000034837">
    <property type="component" value="Unassembled WGS sequence"/>
</dbReference>
<accession>A0A0G0ZZK8</accession>
<name>A0A0G0ZZK8_9BACT</name>
<proteinExistence type="predicted"/>
<sequence length="84" mass="9723">MCDLLLHVVLFAYPNPGQSTELVVFAIFLIGGFPKNTKKVPRRKAWKGFRIHRVRRCRERSERLAERGAAAAHFAKERSNFAKR</sequence>
<gene>
    <name evidence="1" type="ORF">UV20_C0039G0004</name>
</gene>
<evidence type="ECO:0000313" key="1">
    <source>
        <dbReference type="EMBL" id="KKS54180.1"/>
    </source>
</evidence>